<keyword evidence="1" id="KW-1133">Transmembrane helix</keyword>
<dbReference type="AlphaFoldDB" id="A0A0W0Z713"/>
<dbReference type="PATRIC" id="fig|452.5.peg.1498"/>
<dbReference type="Proteomes" id="UP000054877">
    <property type="component" value="Unassembled WGS sequence"/>
</dbReference>
<evidence type="ECO:0000313" key="3">
    <source>
        <dbReference type="Proteomes" id="UP000054877"/>
    </source>
</evidence>
<evidence type="ECO:0000256" key="1">
    <source>
        <dbReference type="SAM" id="Phobius"/>
    </source>
</evidence>
<name>A0A0W0Z713_LEGSP</name>
<gene>
    <name evidence="2" type="ORF">Lspi_1357</name>
</gene>
<evidence type="ECO:0000313" key="2">
    <source>
        <dbReference type="EMBL" id="KTD64550.1"/>
    </source>
</evidence>
<organism evidence="2 3">
    <name type="scientific">Legionella spiritensis</name>
    <dbReference type="NCBI Taxonomy" id="452"/>
    <lineage>
        <taxon>Bacteria</taxon>
        <taxon>Pseudomonadati</taxon>
        <taxon>Pseudomonadota</taxon>
        <taxon>Gammaproteobacteria</taxon>
        <taxon>Legionellales</taxon>
        <taxon>Legionellaceae</taxon>
        <taxon>Legionella</taxon>
    </lineage>
</organism>
<keyword evidence="1" id="KW-0812">Transmembrane</keyword>
<protein>
    <recommendedName>
        <fullName evidence="4">Fusaric acid resistance protein family protein</fullName>
    </recommendedName>
</protein>
<feature type="transmembrane region" description="Helical" evidence="1">
    <location>
        <begin position="144"/>
        <end position="166"/>
    </location>
</feature>
<evidence type="ECO:0008006" key="4">
    <source>
        <dbReference type="Google" id="ProtNLM"/>
    </source>
</evidence>
<sequence length="310" mass="36140">MSTSEPVNWLDRIDPYAIQRIVLGKALFTATVLTYVYWFFKPDNFMTFAAPMLVVSFYEVPTVASRRKKDLLTGFIFAATLTGIATFYLMYPFRILFFFYAALFLSGLYFFVAAFFGELKNITMIILATATVVLSYQPPANLQVLYSMCTSAMLSMMTMFVCLHLYPNQSLIIWRRAMQKYIACMEADIEAAIQRQDRRYLSEEIHHLSTVRAVRQLVPKQDLMNTFRIAVYIRNIQFAFDNIYYETKNDDLWRAVQQSFAQLRDSMRHLTPCPVTEIVVVSETPLQKYVIRCLHKAIRRWNQLCNTPGH</sequence>
<proteinExistence type="predicted"/>
<dbReference type="EMBL" id="LNYX01000013">
    <property type="protein sequence ID" value="KTD64550.1"/>
    <property type="molecule type" value="Genomic_DNA"/>
</dbReference>
<dbReference type="RefSeq" id="WP_065238391.1">
    <property type="nucleotide sequence ID" value="NZ_CAAAII010000014.1"/>
</dbReference>
<accession>A0A0W0Z713</accession>
<feature type="transmembrane region" description="Helical" evidence="1">
    <location>
        <begin position="21"/>
        <end position="40"/>
    </location>
</feature>
<feature type="transmembrane region" description="Helical" evidence="1">
    <location>
        <begin position="71"/>
        <end position="91"/>
    </location>
</feature>
<reference evidence="2 3" key="1">
    <citation type="submission" date="2015-11" db="EMBL/GenBank/DDBJ databases">
        <title>Genomic analysis of 38 Legionella species identifies large and diverse effector repertoires.</title>
        <authorList>
            <person name="Burstein D."/>
            <person name="Amaro F."/>
            <person name="Zusman T."/>
            <person name="Lifshitz Z."/>
            <person name="Cohen O."/>
            <person name="Gilbert J.A."/>
            <person name="Pupko T."/>
            <person name="Shuman H.A."/>
            <person name="Segal G."/>
        </authorList>
    </citation>
    <scope>NUCLEOTIDE SEQUENCE [LARGE SCALE GENOMIC DNA]</scope>
    <source>
        <strain evidence="2 3">Mt.St.Helens-9</strain>
    </source>
</reference>
<dbReference type="STRING" id="452.Lspi_1357"/>
<keyword evidence="1" id="KW-0472">Membrane</keyword>
<comment type="caution">
    <text evidence="2">The sequence shown here is derived from an EMBL/GenBank/DDBJ whole genome shotgun (WGS) entry which is preliminary data.</text>
</comment>
<feature type="transmembrane region" description="Helical" evidence="1">
    <location>
        <begin position="97"/>
        <end position="115"/>
    </location>
</feature>
<feature type="transmembrane region" description="Helical" evidence="1">
    <location>
        <begin position="46"/>
        <end position="64"/>
    </location>
</feature>
<feature type="transmembrane region" description="Helical" evidence="1">
    <location>
        <begin position="122"/>
        <end position="138"/>
    </location>
</feature>
<dbReference type="OrthoDB" id="5653967at2"/>
<keyword evidence="3" id="KW-1185">Reference proteome</keyword>